<proteinExistence type="predicted"/>
<evidence type="ECO:0000259" key="2">
    <source>
        <dbReference type="Pfam" id="PF12728"/>
    </source>
</evidence>
<dbReference type="InterPro" id="IPR010093">
    <property type="entry name" value="SinI_DNA-bd"/>
</dbReference>
<dbReference type="GO" id="GO:0003677">
    <property type="term" value="F:DNA binding"/>
    <property type="evidence" value="ECO:0007669"/>
    <property type="project" value="InterPro"/>
</dbReference>
<feature type="domain" description="Helix-turn-helix" evidence="2">
    <location>
        <begin position="71"/>
        <end position="118"/>
    </location>
</feature>
<dbReference type="InterPro" id="IPR041657">
    <property type="entry name" value="HTH_17"/>
</dbReference>
<feature type="compositionally biased region" description="Pro residues" evidence="1">
    <location>
        <begin position="44"/>
        <end position="56"/>
    </location>
</feature>
<reference evidence="4" key="1">
    <citation type="submission" date="2017-06" db="EMBL/GenBank/DDBJ databases">
        <authorList>
            <person name="Varghese N."/>
            <person name="Submissions S."/>
        </authorList>
    </citation>
    <scope>NUCLEOTIDE SEQUENCE [LARGE SCALE GENOMIC DNA]</scope>
    <source>
        <strain evidence="4">DSM 44485</strain>
    </source>
</reference>
<organism evidence="3 4">
    <name type="scientific">Actinomadura mexicana</name>
    <dbReference type="NCBI Taxonomy" id="134959"/>
    <lineage>
        <taxon>Bacteria</taxon>
        <taxon>Bacillati</taxon>
        <taxon>Actinomycetota</taxon>
        <taxon>Actinomycetes</taxon>
        <taxon>Streptosporangiales</taxon>
        <taxon>Thermomonosporaceae</taxon>
        <taxon>Actinomadura</taxon>
    </lineage>
</organism>
<keyword evidence="4" id="KW-1185">Reference proteome</keyword>
<dbReference type="InterPro" id="IPR009061">
    <property type="entry name" value="DNA-bd_dom_put_sf"/>
</dbReference>
<dbReference type="EMBL" id="FZNP01000031">
    <property type="protein sequence ID" value="SNS80148.1"/>
    <property type="molecule type" value="Genomic_DNA"/>
</dbReference>
<name>A0A239HGJ1_9ACTN</name>
<dbReference type="Pfam" id="PF12728">
    <property type="entry name" value="HTH_17"/>
    <property type="match status" value="1"/>
</dbReference>
<sequence length="127" mass="14387">MTTSDQAVKDALRADFDQLANDIYANTDMDQVKAQLYAAMRQRPPLPAPPPEPPTPLARRTGERPLSDVRFLTVAEVAAIMRVSKMTVYRLTHSGELPAIRVGRSFRIPEQAVYDYLRDAYERHQAM</sequence>
<evidence type="ECO:0000313" key="3">
    <source>
        <dbReference type="EMBL" id="SNS80148.1"/>
    </source>
</evidence>
<dbReference type="SUPFAM" id="SSF46955">
    <property type="entry name" value="Putative DNA-binding domain"/>
    <property type="match status" value="1"/>
</dbReference>
<dbReference type="NCBIfam" id="TIGR01764">
    <property type="entry name" value="excise"/>
    <property type="match status" value="1"/>
</dbReference>
<evidence type="ECO:0000313" key="4">
    <source>
        <dbReference type="Proteomes" id="UP000198420"/>
    </source>
</evidence>
<dbReference type="AlphaFoldDB" id="A0A239HGJ1"/>
<protein>
    <submittedName>
        <fullName evidence="3">DNA binding domain-containing protein, excisionase family</fullName>
    </submittedName>
</protein>
<dbReference type="Proteomes" id="UP000198420">
    <property type="component" value="Unassembled WGS sequence"/>
</dbReference>
<evidence type="ECO:0000256" key="1">
    <source>
        <dbReference type="SAM" id="MobiDB-lite"/>
    </source>
</evidence>
<feature type="region of interest" description="Disordered" evidence="1">
    <location>
        <begin position="40"/>
        <end position="64"/>
    </location>
</feature>
<accession>A0A239HGJ1</accession>
<gene>
    <name evidence="3" type="ORF">SAMN06265355_1314</name>
</gene>